<evidence type="ECO:0000256" key="2">
    <source>
        <dbReference type="RuleBase" id="RU004508"/>
    </source>
</evidence>
<evidence type="ECO:0000313" key="4">
    <source>
        <dbReference type="EMBL" id="KLL10431.1"/>
    </source>
</evidence>
<dbReference type="Pfam" id="PF01041">
    <property type="entry name" value="DegT_DnrJ_EryC1"/>
    <property type="match status" value="1"/>
</dbReference>
<keyword evidence="2" id="KW-0663">Pyridoxal phosphate</keyword>
<reference evidence="4 5" key="1">
    <citation type="submission" date="2014-12" db="EMBL/GenBank/DDBJ databases">
        <title>Frankia sp. BMG5.1 draft genome.</title>
        <authorList>
            <person name="Gtari M."/>
            <person name="Ghodhbane-Gtari F."/>
            <person name="Nouioui I."/>
            <person name="Ktari A."/>
            <person name="Hezbri K."/>
            <person name="Mimouni W."/>
            <person name="Sbissi I."/>
            <person name="Ayari A."/>
            <person name="Yamanaka T."/>
            <person name="Normand P."/>
            <person name="Tisa L.S."/>
            <person name="Boudabous A."/>
        </authorList>
    </citation>
    <scope>NUCLEOTIDE SEQUENCE [LARGE SCALE GENOMIC DNA]</scope>
    <source>
        <strain evidence="4 5">BMG5.1</strain>
    </source>
</reference>
<dbReference type="InterPro" id="IPR015424">
    <property type="entry name" value="PyrdxlP-dep_Trfase"/>
</dbReference>
<evidence type="ECO:0000256" key="1">
    <source>
        <dbReference type="ARBA" id="ARBA00001933"/>
    </source>
</evidence>
<dbReference type="SUPFAM" id="SSF53383">
    <property type="entry name" value="PLP-dependent transferases"/>
    <property type="match status" value="1"/>
</dbReference>
<comment type="similarity">
    <text evidence="2">Belongs to the DegT/DnrJ/EryC1 family.</text>
</comment>
<organism evidence="4 5">
    <name type="scientific">Protofrankia coriariae</name>
    <dbReference type="NCBI Taxonomy" id="1562887"/>
    <lineage>
        <taxon>Bacteria</taxon>
        <taxon>Bacillati</taxon>
        <taxon>Actinomycetota</taxon>
        <taxon>Actinomycetes</taxon>
        <taxon>Frankiales</taxon>
        <taxon>Frankiaceae</taxon>
        <taxon>Protofrankia</taxon>
    </lineage>
</organism>
<comment type="caution">
    <text evidence="4">The sequence shown here is derived from an EMBL/GenBank/DDBJ whole genome shotgun (WGS) entry which is preliminary data.</text>
</comment>
<dbReference type="PIRSF" id="PIRSF000390">
    <property type="entry name" value="PLP_StrS"/>
    <property type="match status" value="1"/>
</dbReference>
<evidence type="ECO:0008006" key="6">
    <source>
        <dbReference type="Google" id="ProtNLM"/>
    </source>
</evidence>
<accession>A0ABR5F138</accession>
<dbReference type="Proteomes" id="UP000035425">
    <property type="component" value="Unassembled WGS sequence"/>
</dbReference>
<dbReference type="InterPro" id="IPR015422">
    <property type="entry name" value="PyrdxlP-dep_Trfase_small"/>
</dbReference>
<dbReference type="PANTHER" id="PTHR30244:SF34">
    <property type="entry name" value="DTDP-4-AMINO-4,6-DIDEOXYGALACTOSE TRANSAMINASE"/>
    <property type="match status" value="1"/>
</dbReference>
<feature type="region of interest" description="Disordered" evidence="3">
    <location>
        <begin position="385"/>
        <end position="405"/>
    </location>
</feature>
<sequence length="405" mass="43855">MDWAVPLSDLVVEDDDLRAVTDTYRSGWLSMGPRTRQFEDLFARFVGTRHAVAVTNGTAALHLMCLAVGLTTGDEVIVPSLTFVATANAVRYTGATPVFADIAGPARPWLSAASCEQVITSRTKAVLYVAYGGHAGEIGALRDLCARRGLILLEDAAHAAGSWWHGRHLGTFGTAGAFSMFANKNLAVGEGGVVVTADPDIADRVRLLRSHGMTTLAWDRHQGHAHTYDVVALGYNYRIDEPRATLAACRLRRLAAENQRRARLDARYREALGDLDVVIPGHPVDAVPGQPVDDGCARSHHLFAVVLPADVDRDAFRGHLSERGVQTSVHYPPVHRSTVHAAPPGSPRRELPLTDGYAARTVTLPMFAHMRDDQQEQVVSATGKALALARTSSRRRDTSDETAAR</sequence>
<dbReference type="Gene3D" id="3.90.1150.10">
    <property type="entry name" value="Aspartate Aminotransferase, domain 1"/>
    <property type="match status" value="1"/>
</dbReference>
<evidence type="ECO:0000256" key="3">
    <source>
        <dbReference type="SAM" id="MobiDB-lite"/>
    </source>
</evidence>
<comment type="cofactor">
    <cofactor evidence="1">
        <name>pyridoxal 5'-phosphate</name>
        <dbReference type="ChEBI" id="CHEBI:597326"/>
    </cofactor>
</comment>
<protein>
    <recommendedName>
        <fullName evidence="6">dTDP-4-amino-4,6-dideoxygalactose transaminase</fullName>
    </recommendedName>
</protein>
<feature type="compositionally biased region" description="Basic and acidic residues" evidence="3">
    <location>
        <begin position="394"/>
        <end position="405"/>
    </location>
</feature>
<dbReference type="EMBL" id="JWIO01000033">
    <property type="protein sequence ID" value="KLL10431.1"/>
    <property type="molecule type" value="Genomic_DNA"/>
</dbReference>
<gene>
    <name evidence="4" type="ORF">FrCorBMG51_18080</name>
</gene>
<dbReference type="CDD" id="cd00616">
    <property type="entry name" value="AHBA_syn"/>
    <property type="match status" value="1"/>
</dbReference>
<dbReference type="InterPro" id="IPR015421">
    <property type="entry name" value="PyrdxlP-dep_Trfase_major"/>
</dbReference>
<evidence type="ECO:0000313" key="5">
    <source>
        <dbReference type="Proteomes" id="UP000035425"/>
    </source>
</evidence>
<proteinExistence type="inferred from homology"/>
<dbReference type="InterPro" id="IPR000653">
    <property type="entry name" value="DegT/StrS_aminotransferase"/>
</dbReference>
<dbReference type="PANTHER" id="PTHR30244">
    <property type="entry name" value="TRANSAMINASE"/>
    <property type="match status" value="1"/>
</dbReference>
<dbReference type="Gene3D" id="3.40.640.10">
    <property type="entry name" value="Type I PLP-dependent aspartate aminotransferase-like (Major domain)"/>
    <property type="match status" value="1"/>
</dbReference>
<keyword evidence="5" id="KW-1185">Reference proteome</keyword>
<name>A0ABR5F138_9ACTN</name>